<dbReference type="EMBL" id="MN379572">
    <property type="protein sequence ID" value="QIR82174.1"/>
    <property type="molecule type" value="Genomic_DNA"/>
</dbReference>
<keyword evidence="2" id="KW-0812">Transmembrane</keyword>
<evidence type="ECO:0000256" key="2">
    <source>
        <dbReference type="SAM" id="Phobius"/>
    </source>
</evidence>
<organism evidence="3">
    <name type="scientific">unidentified</name>
    <dbReference type="NCBI Taxonomy" id="32644"/>
    <lineage>
        <taxon>unclassified sequences</taxon>
    </lineage>
</organism>
<protein>
    <submittedName>
        <fullName evidence="3">Uncharacterized protein</fullName>
    </submittedName>
</protein>
<feature type="compositionally biased region" description="Low complexity" evidence="1">
    <location>
        <begin position="69"/>
        <end position="83"/>
    </location>
</feature>
<keyword evidence="2" id="KW-1133">Transmembrane helix</keyword>
<keyword evidence="2" id="KW-0472">Membrane</keyword>
<reference evidence="3" key="1">
    <citation type="submission" date="2019-08" db="EMBL/GenBank/DDBJ databases">
        <title>Identification of single stranded DNA viruses in chicken tracheal swab swabs.</title>
        <authorList>
            <person name="Chrzastek K."/>
            <person name="Kapczynski D."/>
            <person name="Kulkarni A."/>
            <person name="Chappell L."/>
            <person name="Schmidlin K."/>
            <person name="Varsani A."/>
        </authorList>
    </citation>
    <scope>NUCLEOTIDE SEQUENCE</scope>
    <source>
        <strain evidence="3">Mg7_32</strain>
    </source>
</reference>
<feature type="transmembrane region" description="Helical" evidence="2">
    <location>
        <begin position="6"/>
        <end position="27"/>
    </location>
</feature>
<evidence type="ECO:0000256" key="1">
    <source>
        <dbReference type="SAM" id="MobiDB-lite"/>
    </source>
</evidence>
<sequence>MTLDLTTWTSILGSCLTMIVMVVSFFLKRLLDRLIPQLQKRHHTVKRLLRESVSTLSALSTPRIPQYDSSTHTIPSTPTPVSE</sequence>
<feature type="region of interest" description="Disordered" evidence="1">
    <location>
        <begin position="63"/>
        <end position="83"/>
    </location>
</feature>
<dbReference type="AlphaFoldDB" id="A0A6G9W2G7"/>
<accession>A0A6G9W2G7</accession>
<evidence type="ECO:0000313" key="3">
    <source>
        <dbReference type="EMBL" id="QIR82174.1"/>
    </source>
</evidence>
<name>A0A6G9W2G7_9ZZZZ</name>
<proteinExistence type="predicted"/>